<name>A0AAN9M4C3_PHACN</name>
<reference evidence="1 2" key="1">
    <citation type="submission" date="2024-01" db="EMBL/GenBank/DDBJ databases">
        <title>The genomes of 5 underutilized Papilionoideae crops provide insights into root nodulation and disease resistanc.</title>
        <authorList>
            <person name="Jiang F."/>
        </authorList>
    </citation>
    <scope>NUCLEOTIDE SEQUENCE [LARGE SCALE GENOMIC DNA]</scope>
    <source>
        <strain evidence="1">JINMINGXINNONG_FW02</strain>
        <tissue evidence="1">Leaves</tissue>
    </source>
</reference>
<accession>A0AAN9M4C3</accession>
<dbReference type="Proteomes" id="UP001374584">
    <property type="component" value="Unassembled WGS sequence"/>
</dbReference>
<evidence type="ECO:0000313" key="2">
    <source>
        <dbReference type="Proteomes" id="UP001374584"/>
    </source>
</evidence>
<dbReference type="EMBL" id="JAYMYR010000008">
    <property type="protein sequence ID" value="KAK7347626.1"/>
    <property type="molecule type" value="Genomic_DNA"/>
</dbReference>
<evidence type="ECO:0000313" key="1">
    <source>
        <dbReference type="EMBL" id="KAK7347626.1"/>
    </source>
</evidence>
<comment type="caution">
    <text evidence="1">The sequence shown here is derived from an EMBL/GenBank/DDBJ whole genome shotgun (WGS) entry which is preliminary data.</text>
</comment>
<keyword evidence="2" id="KW-1185">Reference proteome</keyword>
<sequence length="83" mass="9287">MAERVDNSGKGLDGSEELMEVWRSCGSLQMRGSGELLLRAFPKSNLGSFFEQLLRPDEVLSQKQKILNYFASKVKVTTLHGIL</sequence>
<organism evidence="1 2">
    <name type="scientific">Phaseolus coccineus</name>
    <name type="common">Scarlet runner bean</name>
    <name type="synonym">Phaseolus multiflorus</name>
    <dbReference type="NCBI Taxonomy" id="3886"/>
    <lineage>
        <taxon>Eukaryota</taxon>
        <taxon>Viridiplantae</taxon>
        <taxon>Streptophyta</taxon>
        <taxon>Embryophyta</taxon>
        <taxon>Tracheophyta</taxon>
        <taxon>Spermatophyta</taxon>
        <taxon>Magnoliopsida</taxon>
        <taxon>eudicotyledons</taxon>
        <taxon>Gunneridae</taxon>
        <taxon>Pentapetalae</taxon>
        <taxon>rosids</taxon>
        <taxon>fabids</taxon>
        <taxon>Fabales</taxon>
        <taxon>Fabaceae</taxon>
        <taxon>Papilionoideae</taxon>
        <taxon>50 kb inversion clade</taxon>
        <taxon>NPAAA clade</taxon>
        <taxon>indigoferoid/millettioid clade</taxon>
        <taxon>Phaseoleae</taxon>
        <taxon>Phaseolus</taxon>
    </lineage>
</organism>
<gene>
    <name evidence="1" type="ORF">VNO80_22162</name>
</gene>
<proteinExistence type="predicted"/>
<protein>
    <submittedName>
        <fullName evidence="1">Uncharacterized protein</fullName>
    </submittedName>
</protein>
<dbReference type="AlphaFoldDB" id="A0AAN9M4C3"/>